<dbReference type="InterPro" id="IPR036612">
    <property type="entry name" value="KH_dom_type_1_sf"/>
</dbReference>
<dbReference type="InterPro" id="IPR001985">
    <property type="entry name" value="S-AdoMet_decarboxylase_euk"/>
</dbReference>
<keyword evidence="9" id="KW-0620">Polyamine biosynthesis</keyword>
<evidence type="ECO:0000256" key="8">
    <source>
        <dbReference type="ARBA" id="ARBA00023066"/>
    </source>
</evidence>
<gene>
    <name evidence="16" type="ORF">BABINDRAFT_15764</name>
</gene>
<dbReference type="Pfam" id="PF01536">
    <property type="entry name" value="SAM_decarbox"/>
    <property type="match status" value="1"/>
</dbReference>
<evidence type="ECO:0000313" key="16">
    <source>
        <dbReference type="EMBL" id="ODQ77056.1"/>
    </source>
</evidence>
<keyword evidence="14" id="KW-0694">RNA-binding</keyword>
<proteinExistence type="inferred from homology"/>
<feature type="domain" description="K Homology" evidence="15">
    <location>
        <begin position="144"/>
        <end position="236"/>
    </location>
</feature>
<keyword evidence="11" id="KW-0456">Lyase</keyword>
<dbReference type="InterPro" id="IPR004087">
    <property type="entry name" value="KH_dom"/>
</dbReference>
<dbReference type="NCBIfam" id="TIGR00535">
    <property type="entry name" value="SAM_DCase"/>
    <property type="match status" value="1"/>
</dbReference>
<dbReference type="PROSITE" id="PS01336">
    <property type="entry name" value="ADOMETDC"/>
    <property type="match status" value="1"/>
</dbReference>
<protein>
    <recommendedName>
        <fullName evidence="4">adenosylmethionine decarboxylase</fullName>
        <ecNumber evidence="4">4.1.1.50</ecNumber>
    </recommendedName>
</protein>
<dbReference type="STRING" id="984486.A0A1E3QH79"/>
<evidence type="ECO:0000256" key="7">
    <source>
        <dbReference type="ARBA" id="ARBA00022813"/>
    </source>
</evidence>
<evidence type="ECO:0000256" key="12">
    <source>
        <dbReference type="ARBA" id="ARBA00023270"/>
    </source>
</evidence>
<dbReference type="PANTHER" id="PTHR11570">
    <property type="entry name" value="S-ADENOSYLMETHIONINE DECARBOXYLASE"/>
    <property type="match status" value="1"/>
</dbReference>
<evidence type="ECO:0000256" key="3">
    <source>
        <dbReference type="ARBA" id="ARBA00008466"/>
    </source>
</evidence>
<comment type="pathway">
    <text evidence="2">Amine and polyamine biosynthesis; S-adenosylmethioninamine biosynthesis; S-adenosylmethioninamine from S-adenosyl-L-methionine: step 1/1.</text>
</comment>
<dbReference type="GO" id="GO:0003723">
    <property type="term" value="F:RNA binding"/>
    <property type="evidence" value="ECO:0007669"/>
    <property type="project" value="UniProtKB-UniRule"/>
</dbReference>
<organism evidence="16 17">
    <name type="scientific">Babjeviella inositovora NRRL Y-12698</name>
    <dbReference type="NCBI Taxonomy" id="984486"/>
    <lineage>
        <taxon>Eukaryota</taxon>
        <taxon>Fungi</taxon>
        <taxon>Dikarya</taxon>
        <taxon>Ascomycota</taxon>
        <taxon>Saccharomycotina</taxon>
        <taxon>Pichiomycetes</taxon>
        <taxon>Serinales incertae sedis</taxon>
        <taxon>Babjeviella</taxon>
    </lineage>
</organism>
<dbReference type="OrthoDB" id="1068353at2759"/>
<keyword evidence="17" id="KW-1185">Reference proteome</keyword>
<feature type="domain" description="K Homology" evidence="15">
    <location>
        <begin position="239"/>
        <end position="305"/>
    </location>
</feature>
<evidence type="ECO:0000256" key="9">
    <source>
        <dbReference type="ARBA" id="ARBA00023115"/>
    </source>
</evidence>
<comment type="similarity">
    <text evidence="3">Belongs to the eukaryotic AdoMetDC family.</text>
</comment>
<dbReference type="Proteomes" id="UP000094336">
    <property type="component" value="Unassembled WGS sequence"/>
</dbReference>
<evidence type="ECO:0000256" key="11">
    <source>
        <dbReference type="ARBA" id="ARBA00023239"/>
    </source>
</evidence>
<dbReference type="InterPro" id="IPR016067">
    <property type="entry name" value="S-AdoMet_deCO2ase_core"/>
</dbReference>
<dbReference type="GO" id="GO:0004014">
    <property type="term" value="F:adenosylmethionine decarboxylase activity"/>
    <property type="evidence" value="ECO:0007669"/>
    <property type="project" value="UniProtKB-EC"/>
</dbReference>
<dbReference type="RefSeq" id="XP_018982384.1">
    <property type="nucleotide sequence ID" value="XM_019127292.1"/>
</dbReference>
<evidence type="ECO:0000256" key="6">
    <source>
        <dbReference type="ARBA" id="ARBA00022793"/>
    </source>
</evidence>
<keyword evidence="12" id="KW-0704">Schiff base</keyword>
<dbReference type="GO" id="GO:0005829">
    <property type="term" value="C:cytosol"/>
    <property type="evidence" value="ECO:0007669"/>
    <property type="project" value="TreeGrafter"/>
</dbReference>
<keyword evidence="5" id="KW-0949">S-adenosyl-L-methionine</keyword>
<dbReference type="GeneID" id="30145145"/>
<dbReference type="UniPathway" id="UPA00331">
    <property type="reaction ID" value="UER00451"/>
</dbReference>
<keyword evidence="13" id="KW-0670">Pyruvate</keyword>
<keyword evidence="8" id="KW-0745">Spermidine biosynthesis</keyword>
<evidence type="ECO:0000256" key="5">
    <source>
        <dbReference type="ARBA" id="ARBA00022691"/>
    </source>
</evidence>
<dbReference type="InterPro" id="IPR048283">
    <property type="entry name" value="AdoMetDC-like"/>
</dbReference>
<dbReference type="PROSITE" id="PS50084">
    <property type="entry name" value="KH_TYPE_1"/>
    <property type="match status" value="1"/>
</dbReference>
<evidence type="ECO:0000313" key="17">
    <source>
        <dbReference type="Proteomes" id="UP000094336"/>
    </source>
</evidence>
<dbReference type="SUPFAM" id="SSF56276">
    <property type="entry name" value="S-adenosylmethionine decarboxylase"/>
    <property type="match status" value="1"/>
</dbReference>
<evidence type="ECO:0000256" key="1">
    <source>
        <dbReference type="ARBA" id="ARBA00001928"/>
    </source>
</evidence>
<evidence type="ECO:0000256" key="14">
    <source>
        <dbReference type="PROSITE-ProRule" id="PRU00117"/>
    </source>
</evidence>
<evidence type="ECO:0000256" key="13">
    <source>
        <dbReference type="ARBA" id="ARBA00023317"/>
    </source>
</evidence>
<keyword evidence="6" id="KW-0210">Decarboxylase</keyword>
<reference evidence="17" key="1">
    <citation type="submission" date="2016-05" db="EMBL/GenBank/DDBJ databases">
        <title>Comparative genomics of biotechnologically important yeasts.</title>
        <authorList>
            <consortium name="DOE Joint Genome Institute"/>
            <person name="Riley R."/>
            <person name="Haridas S."/>
            <person name="Wolfe K.H."/>
            <person name="Lopes M.R."/>
            <person name="Hittinger C.T."/>
            <person name="Goker M."/>
            <person name="Salamov A."/>
            <person name="Wisecaver J."/>
            <person name="Long T.M."/>
            <person name="Aerts A.L."/>
            <person name="Barry K."/>
            <person name="Choi C."/>
            <person name="Clum A."/>
            <person name="Coughlan A.Y."/>
            <person name="Deshpande S."/>
            <person name="Douglass A.P."/>
            <person name="Hanson S.J."/>
            <person name="Klenk H.-P."/>
            <person name="Labutti K."/>
            <person name="Lapidus A."/>
            <person name="Lindquist E."/>
            <person name="Lipzen A."/>
            <person name="Meier-Kolthoff J.P."/>
            <person name="Ohm R.A."/>
            <person name="Otillar R.P."/>
            <person name="Pangilinan J."/>
            <person name="Peng Y."/>
            <person name="Rokas A."/>
            <person name="Rosa C.A."/>
            <person name="Scheuner C."/>
            <person name="Sibirny A.A."/>
            <person name="Slot J.C."/>
            <person name="Stielow J.B."/>
            <person name="Sun H."/>
            <person name="Kurtzman C.P."/>
            <person name="Blackwell M."/>
            <person name="Grigoriev I.V."/>
            <person name="Jeffries T.W."/>
        </authorList>
    </citation>
    <scope>NUCLEOTIDE SEQUENCE [LARGE SCALE GENOMIC DNA]</scope>
    <source>
        <strain evidence="17">NRRL Y-12698</strain>
    </source>
</reference>
<dbReference type="EMBL" id="KV454443">
    <property type="protein sequence ID" value="ODQ77056.1"/>
    <property type="molecule type" value="Genomic_DNA"/>
</dbReference>
<evidence type="ECO:0000256" key="2">
    <source>
        <dbReference type="ARBA" id="ARBA00004911"/>
    </source>
</evidence>
<dbReference type="SUPFAM" id="SSF54791">
    <property type="entry name" value="Eukaryotic type KH-domain (KH-domain type I)"/>
    <property type="match status" value="2"/>
</dbReference>
<evidence type="ECO:0000259" key="15">
    <source>
        <dbReference type="SMART" id="SM00322"/>
    </source>
</evidence>
<dbReference type="SMART" id="SM00322">
    <property type="entry name" value="KH"/>
    <property type="match status" value="2"/>
</dbReference>
<dbReference type="GO" id="GO:0008295">
    <property type="term" value="P:spermidine biosynthetic process"/>
    <property type="evidence" value="ECO:0007669"/>
    <property type="project" value="UniProtKB-KW"/>
</dbReference>
<sequence length="718" mass="81615">MLIPYKYTTCVLQLPLYGRCVRSFSSSPHLNNDTLHKPSYFGQLDYQAKPKFIDVVQNIKAQKSAPRFFDQLPTDQFLHEKCLKVDTHYKDLIIGYRGFIVAELQHANNVSIRYKDASFHIKGPLKVDVDNAYRQLSSRYRKLVENRVEFKIPAAQRFLLTGNLKAKNNTPSKVSGKSMSNKTDFILDLGALEKQYYCNINVDKNNESSSELGVIIYGEYRENVYKAQKVIEKYLSSMQEMSQTFQFPSHVLPLLVGQGGKKLHMLQEDADVVVSVTRSRNTASITVYGAEGVSEAMAILRLRLESYNRTATVIDCVSSEAMVAPSYVDDTYVNHDLSVNLDSTDAFEGPEKLLEVWFYESPEHLPATSPVDGLRSVPLVKWEELLDLVSCKVLSMISTESVDSYLLSESSFFVFPHKVILKTCGTTTTLLGLEMLFQLAAEYANIAMDSHSIYKIFYSRRSFMFPEKQKPIHLDWKVEVGYLNRFFSNHKSYVVGNLATDHWYLYTAGHKGATTPFLRSLTPPKTPAGFTGGGDKTLEILMTELDETCAQQFVTSRHPGDENATNISDDLGHLMGLKTLNRTRLNKLYPDSEIFHDAFAFTPCGYSSNSIKEDKYYTLHITPEQGWSYASFESNFKAADYGMDDKVVLLKVLDIFKPGKFCLTLIANEITVEDDKFGDNFKILENCKLDGYERNEKIIYDLNDGYTLMYLSFQKIKI</sequence>
<dbReference type="GO" id="GO:0006597">
    <property type="term" value="P:spermine biosynthetic process"/>
    <property type="evidence" value="ECO:0007669"/>
    <property type="project" value="InterPro"/>
</dbReference>
<keyword evidence="10" id="KW-0865">Zymogen</keyword>
<accession>A0A1E3QH79</accession>
<dbReference type="PANTHER" id="PTHR11570:SF0">
    <property type="entry name" value="S-ADENOSYLMETHIONINE DECARBOXYLASE PROENZYME"/>
    <property type="match status" value="1"/>
</dbReference>
<dbReference type="Gene3D" id="3.30.1370.10">
    <property type="entry name" value="K Homology domain, type 1"/>
    <property type="match status" value="1"/>
</dbReference>
<evidence type="ECO:0000256" key="4">
    <source>
        <dbReference type="ARBA" id="ARBA00012357"/>
    </source>
</evidence>
<comment type="cofactor">
    <cofactor evidence="1">
        <name>pyruvate</name>
        <dbReference type="ChEBI" id="CHEBI:15361"/>
    </cofactor>
</comment>
<keyword evidence="7" id="KW-0068">Autocatalytic cleavage</keyword>
<name>A0A1E3QH79_9ASCO</name>
<evidence type="ECO:0000256" key="10">
    <source>
        <dbReference type="ARBA" id="ARBA00023145"/>
    </source>
</evidence>
<dbReference type="Gene3D" id="3.60.90.10">
    <property type="entry name" value="S-adenosylmethionine decarboxylase"/>
    <property type="match status" value="1"/>
</dbReference>
<dbReference type="InterPro" id="IPR018166">
    <property type="entry name" value="S-AdoMet_deCO2ase_CS"/>
</dbReference>
<dbReference type="EC" id="4.1.1.50" evidence="4"/>
<dbReference type="AlphaFoldDB" id="A0A1E3QH79"/>